<keyword evidence="7" id="KW-0547">Nucleotide-binding</keyword>
<reference evidence="11 12" key="1">
    <citation type="journal article" date="2015" name="Nature">
        <title>rRNA introns, odd ribosomes, and small enigmatic genomes across a large radiation of phyla.</title>
        <authorList>
            <person name="Brown C.T."/>
            <person name="Hug L.A."/>
            <person name="Thomas B.C."/>
            <person name="Sharon I."/>
            <person name="Castelle C.J."/>
            <person name="Singh A."/>
            <person name="Wilkins M.J."/>
            <person name="Williams K.H."/>
            <person name="Banfield J.F."/>
        </authorList>
    </citation>
    <scope>NUCLEOTIDE SEQUENCE [LARGE SCALE GENOMIC DNA]</scope>
</reference>
<proteinExistence type="inferred from homology"/>
<dbReference type="PANTHER" id="PTHR33540">
    <property type="entry name" value="TRNA THREONYLCARBAMOYLADENOSINE BIOSYNTHESIS PROTEIN TSAE"/>
    <property type="match status" value="1"/>
</dbReference>
<dbReference type="GO" id="GO:0005737">
    <property type="term" value="C:cytoplasm"/>
    <property type="evidence" value="ECO:0007669"/>
    <property type="project" value="UniProtKB-SubCell"/>
</dbReference>
<dbReference type="NCBIfam" id="TIGR00150">
    <property type="entry name" value="T6A_YjeE"/>
    <property type="match status" value="1"/>
</dbReference>
<keyword evidence="5" id="KW-0819">tRNA processing</keyword>
<comment type="subcellular location">
    <subcellularLocation>
        <location evidence="1">Cytoplasm</location>
    </subcellularLocation>
</comment>
<dbReference type="Gene3D" id="3.40.50.300">
    <property type="entry name" value="P-loop containing nucleotide triphosphate hydrolases"/>
    <property type="match status" value="1"/>
</dbReference>
<dbReference type="GO" id="GO:0005524">
    <property type="term" value="F:ATP binding"/>
    <property type="evidence" value="ECO:0007669"/>
    <property type="project" value="UniProtKB-KW"/>
</dbReference>
<comment type="caution">
    <text evidence="11">The sequence shown here is derived from an EMBL/GenBank/DDBJ whole genome shotgun (WGS) entry which is preliminary data.</text>
</comment>
<keyword evidence="4" id="KW-0963">Cytoplasm</keyword>
<comment type="similarity">
    <text evidence="2">Belongs to the TsaE family.</text>
</comment>
<dbReference type="InterPro" id="IPR003442">
    <property type="entry name" value="T6A_TsaE"/>
</dbReference>
<gene>
    <name evidence="11" type="ORF">UV09_C0017G0036</name>
</gene>
<keyword evidence="9" id="KW-0460">Magnesium</keyword>
<dbReference type="InterPro" id="IPR027417">
    <property type="entry name" value="P-loop_NTPase"/>
</dbReference>
<keyword evidence="6" id="KW-0479">Metal-binding</keyword>
<evidence type="ECO:0000256" key="6">
    <source>
        <dbReference type="ARBA" id="ARBA00022723"/>
    </source>
</evidence>
<evidence type="ECO:0000313" key="12">
    <source>
        <dbReference type="Proteomes" id="UP000034320"/>
    </source>
</evidence>
<dbReference type="GO" id="GO:0046872">
    <property type="term" value="F:metal ion binding"/>
    <property type="evidence" value="ECO:0007669"/>
    <property type="project" value="UniProtKB-KW"/>
</dbReference>
<protein>
    <recommendedName>
        <fullName evidence="3">tRNA threonylcarbamoyladenosine biosynthesis protein TsaE</fullName>
    </recommendedName>
    <alternativeName>
        <fullName evidence="10">t(6)A37 threonylcarbamoyladenosine biosynthesis protein TsaE</fullName>
    </alternativeName>
</protein>
<evidence type="ECO:0000256" key="1">
    <source>
        <dbReference type="ARBA" id="ARBA00004496"/>
    </source>
</evidence>
<dbReference type="GO" id="GO:0002949">
    <property type="term" value="P:tRNA threonylcarbamoyladenosine modification"/>
    <property type="evidence" value="ECO:0007669"/>
    <property type="project" value="InterPro"/>
</dbReference>
<evidence type="ECO:0000256" key="5">
    <source>
        <dbReference type="ARBA" id="ARBA00022694"/>
    </source>
</evidence>
<evidence type="ECO:0000313" key="11">
    <source>
        <dbReference type="EMBL" id="KKS46448.1"/>
    </source>
</evidence>
<evidence type="ECO:0000256" key="8">
    <source>
        <dbReference type="ARBA" id="ARBA00022840"/>
    </source>
</evidence>
<dbReference type="Proteomes" id="UP000034320">
    <property type="component" value="Unassembled WGS sequence"/>
</dbReference>
<evidence type="ECO:0000256" key="10">
    <source>
        <dbReference type="ARBA" id="ARBA00032441"/>
    </source>
</evidence>
<accession>A0A0G1C9Y5</accession>
<dbReference type="Pfam" id="PF02367">
    <property type="entry name" value="TsaE"/>
    <property type="match status" value="1"/>
</dbReference>
<evidence type="ECO:0000256" key="7">
    <source>
        <dbReference type="ARBA" id="ARBA00022741"/>
    </source>
</evidence>
<dbReference type="EMBL" id="LCDD01000017">
    <property type="protein sequence ID" value="KKS46448.1"/>
    <property type="molecule type" value="Genomic_DNA"/>
</dbReference>
<evidence type="ECO:0000256" key="9">
    <source>
        <dbReference type="ARBA" id="ARBA00022842"/>
    </source>
</evidence>
<evidence type="ECO:0000256" key="4">
    <source>
        <dbReference type="ARBA" id="ARBA00022490"/>
    </source>
</evidence>
<organism evidence="11 12">
    <name type="scientific">Candidatus Gottesmanbacteria bacterium GW2011_GWA2_42_18</name>
    <dbReference type="NCBI Taxonomy" id="1618442"/>
    <lineage>
        <taxon>Bacteria</taxon>
        <taxon>Candidatus Gottesmaniibacteriota</taxon>
    </lineage>
</organism>
<evidence type="ECO:0000256" key="3">
    <source>
        <dbReference type="ARBA" id="ARBA00019010"/>
    </source>
</evidence>
<dbReference type="PANTHER" id="PTHR33540:SF2">
    <property type="entry name" value="TRNA THREONYLCARBAMOYLADENOSINE BIOSYNTHESIS PROTEIN TSAE"/>
    <property type="match status" value="1"/>
</dbReference>
<dbReference type="AlphaFoldDB" id="A0A0G1C9Y5"/>
<sequence>MKYITWSARETSNLGRELAARLKGGEVVCLYGNLGSGKTTFISGVVNYFRPKTRVLSPTFIIVRHYRFDKAPVKNLFHADLYRLDNKSSIKSLGLVEYWSDPHSVFLMEWADKMAGQLPEKRIDISFRITGRDRREIIYGKTDK</sequence>
<name>A0A0G1C9Y5_9BACT</name>
<keyword evidence="8" id="KW-0067">ATP-binding</keyword>
<dbReference type="SUPFAM" id="SSF52540">
    <property type="entry name" value="P-loop containing nucleoside triphosphate hydrolases"/>
    <property type="match status" value="1"/>
</dbReference>
<evidence type="ECO:0000256" key="2">
    <source>
        <dbReference type="ARBA" id="ARBA00007599"/>
    </source>
</evidence>